<dbReference type="RefSeq" id="WP_156362708.1">
    <property type="nucleotide sequence ID" value="NZ_KK088559.1"/>
</dbReference>
<reference evidence="1 2" key="1">
    <citation type="submission" date="2013-02" db="EMBL/GenBank/DDBJ databases">
        <authorList>
            <person name="Fiebig A."/>
            <person name="Goeker M."/>
            <person name="Klenk H.-P.P."/>
        </authorList>
    </citation>
    <scope>NUCLEOTIDE SEQUENCE [LARGE SCALE GENOMIC DNA]</scope>
    <source>
        <strain evidence="1 2">DSM 19309</strain>
    </source>
</reference>
<evidence type="ECO:0000313" key="2">
    <source>
        <dbReference type="Proteomes" id="UP000019666"/>
    </source>
</evidence>
<protein>
    <submittedName>
        <fullName evidence="1">Uncharacterized protein</fullName>
    </submittedName>
</protein>
<dbReference type="Proteomes" id="UP000019666">
    <property type="component" value="Unassembled WGS sequence"/>
</dbReference>
<comment type="caution">
    <text evidence="1">The sequence shown here is derived from an EMBL/GenBank/DDBJ whole genome shotgun (WGS) entry which is preliminary data.</text>
</comment>
<gene>
    <name evidence="1" type="ORF">Rumeso_02295</name>
</gene>
<organism evidence="1 2">
    <name type="scientific">Rubellimicrobium mesophilum DSM 19309</name>
    <dbReference type="NCBI Taxonomy" id="442562"/>
    <lineage>
        <taxon>Bacteria</taxon>
        <taxon>Pseudomonadati</taxon>
        <taxon>Pseudomonadota</taxon>
        <taxon>Alphaproteobacteria</taxon>
        <taxon>Rhodobacterales</taxon>
        <taxon>Roseobacteraceae</taxon>
        <taxon>Rubellimicrobium</taxon>
    </lineage>
</organism>
<sequence length="49" mass="5038">MVKTESHFDGKGVSIIAGGEINLASNSNLTACPPPPGAPPTAMNYLLVR</sequence>
<name>A0A017HP15_9RHOB</name>
<proteinExistence type="predicted"/>
<keyword evidence="2" id="KW-1185">Reference proteome</keyword>
<accession>A0A017HP15</accession>
<dbReference type="EMBL" id="AOSK01000059">
    <property type="protein sequence ID" value="EYD76106.1"/>
    <property type="molecule type" value="Genomic_DNA"/>
</dbReference>
<dbReference type="AlphaFoldDB" id="A0A017HP15"/>
<dbReference type="HOGENOM" id="CLU_3140301_0_0_5"/>
<evidence type="ECO:0000313" key="1">
    <source>
        <dbReference type="EMBL" id="EYD76106.1"/>
    </source>
</evidence>
<dbReference type="STRING" id="442562.Rumeso_02295"/>